<keyword evidence="2" id="KW-1133">Transmembrane helix</keyword>
<feature type="transmembrane region" description="Helical" evidence="2">
    <location>
        <begin position="271"/>
        <end position="292"/>
    </location>
</feature>
<dbReference type="AlphaFoldDB" id="A0A1A0MCB2"/>
<evidence type="ECO:0000256" key="1">
    <source>
        <dbReference type="SAM" id="MobiDB-lite"/>
    </source>
</evidence>
<protein>
    <recommendedName>
        <fullName evidence="5">Membrane-anchored protein</fullName>
    </recommendedName>
</protein>
<accession>A0A1A0MCB2</accession>
<dbReference type="EMBL" id="LZSF01000217">
    <property type="protein sequence ID" value="OBA83032.1"/>
    <property type="molecule type" value="Genomic_DNA"/>
</dbReference>
<keyword evidence="2" id="KW-0812">Transmembrane</keyword>
<dbReference type="Proteomes" id="UP000093962">
    <property type="component" value="Unassembled WGS sequence"/>
</dbReference>
<feature type="transmembrane region" description="Helical" evidence="2">
    <location>
        <begin position="227"/>
        <end position="251"/>
    </location>
</feature>
<keyword evidence="2" id="KW-0472">Membrane</keyword>
<name>A0A1A0MCB2_MYCMU</name>
<evidence type="ECO:0000313" key="3">
    <source>
        <dbReference type="EMBL" id="OBA83032.1"/>
    </source>
</evidence>
<sequence>MTGAARPSTIVKRVTASKVPEVTIWFWLIKVLCTTVGESFADWINQGLGVGLGATAVLFTAVLALVMGAQLRLPRYVPVVYWLTVVVLSVTGTLYTDLLTDALAVPMATSTAVFTVTLAVVFAVWFARERTLSIHSITTRPRELFYWLAVLVTFALGTAAGDWTLTLTGWSAGVSVLLPVTLIAAVTIGWRVGVNSVLSFWLAYILTRPLGANLGDWLATPRSAHGLGLGYGLTSGIFLAAIAAAVGYLTWTRIDVIEVDDQAAAPAPKRTLSAVSTVGYYAVVVLAAGALLQWASIQPHGPVTDSEEGPAPTAAAAPLVPGKVGAFPATDIAHFRNVTQDTLAKVDAGDQSGARARITDLETAWDHDQDRLQAIDSSAWTALDREIDAALKSVRSSSPSVDDEKQSLTTLLNSLR</sequence>
<gene>
    <name evidence="3" type="ORF">A5642_27040</name>
</gene>
<evidence type="ECO:0008006" key="5">
    <source>
        <dbReference type="Google" id="ProtNLM"/>
    </source>
</evidence>
<proteinExistence type="predicted"/>
<dbReference type="InterPro" id="IPR007136">
    <property type="entry name" value="DUF347"/>
</dbReference>
<feature type="region of interest" description="Disordered" evidence="1">
    <location>
        <begin position="393"/>
        <end position="416"/>
    </location>
</feature>
<dbReference type="Pfam" id="PF03988">
    <property type="entry name" value="DUF347"/>
    <property type="match status" value="3"/>
</dbReference>
<evidence type="ECO:0000256" key="2">
    <source>
        <dbReference type="SAM" id="Phobius"/>
    </source>
</evidence>
<comment type="caution">
    <text evidence="3">The sequence shown here is derived from an EMBL/GenBank/DDBJ whole genome shotgun (WGS) entry which is preliminary data.</text>
</comment>
<feature type="transmembrane region" description="Helical" evidence="2">
    <location>
        <begin position="145"/>
        <end position="165"/>
    </location>
</feature>
<dbReference type="RefSeq" id="WP_061003623.1">
    <property type="nucleotide sequence ID" value="NZ_LSKA01000282.1"/>
</dbReference>
<evidence type="ECO:0000313" key="4">
    <source>
        <dbReference type="Proteomes" id="UP000093962"/>
    </source>
</evidence>
<feature type="transmembrane region" description="Helical" evidence="2">
    <location>
        <begin position="177"/>
        <end position="206"/>
    </location>
</feature>
<feature type="transmembrane region" description="Helical" evidence="2">
    <location>
        <begin position="102"/>
        <end position="125"/>
    </location>
</feature>
<feature type="transmembrane region" description="Helical" evidence="2">
    <location>
        <begin position="79"/>
        <end position="96"/>
    </location>
</feature>
<feature type="transmembrane region" description="Helical" evidence="2">
    <location>
        <begin position="47"/>
        <end position="67"/>
    </location>
</feature>
<feature type="compositionally biased region" description="Polar residues" evidence="1">
    <location>
        <begin position="407"/>
        <end position="416"/>
    </location>
</feature>
<dbReference type="OrthoDB" id="9794709at2"/>
<reference evidence="3 4" key="1">
    <citation type="submission" date="2016-06" db="EMBL/GenBank/DDBJ databases">
        <authorList>
            <person name="Kjaerup R.B."/>
            <person name="Dalgaard T.S."/>
            <person name="Juul-Madsen H.R."/>
        </authorList>
    </citation>
    <scope>NUCLEOTIDE SEQUENCE [LARGE SCALE GENOMIC DNA]</scope>
    <source>
        <strain evidence="3 4">1199456.5</strain>
    </source>
</reference>
<organism evidence="3 4">
    <name type="scientific">Mycolicibacterium mucogenicum</name>
    <name type="common">Mycobacterium mucogenicum</name>
    <dbReference type="NCBI Taxonomy" id="56689"/>
    <lineage>
        <taxon>Bacteria</taxon>
        <taxon>Bacillati</taxon>
        <taxon>Actinomycetota</taxon>
        <taxon>Actinomycetes</taxon>
        <taxon>Mycobacteriales</taxon>
        <taxon>Mycobacteriaceae</taxon>
        <taxon>Mycolicibacterium</taxon>
    </lineage>
</organism>